<evidence type="ECO:0000313" key="3">
    <source>
        <dbReference type="EMBL" id="CAG8555563.1"/>
    </source>
</evidence>
<protein>
    <submittedName>
        <fullName evidence="3">4159_t:CDS:1</fullName>
    </submittedName>
</protein>
<dbReference type="GO" id="GO:0016799">
    <property type="term" value="F:hydrolase activity, hydrolyzing N-glycosyl compounds"/>
    <property type="evidence" value="ECO:0007669"/>
    <property type="project" value="InterPro"/>
</dbReference>
<dbReference type="Pfam" id="PF01156">
    <property type="entry name" value="IU_nuc_hydro"/>
    <property type="match status" value="1"/>
</dbReference>
<proteinExistence type="inferred from homology"/>
<evidence type="ECO:0000313" key="4">
    <source>
        <dbReference type="Proteomes" id="UP000789759"/>
    </source>
</evidence>
<feature type="domain" description="Inosine/uridine-preferring nucleoside hydrolase" evidence="2">
    <location>
        <begin position="18"/>
        <end position="335"/>
    </location>
</feature>
<dbReference type="PANTHER" id="PTHR46692:SF1">
    <property type="entry name" value="NUCLEOSIDE HYDROLASE 3-RELATED"/>
    <property type="match status" value="1"/>
</dbReference>
<dbReference type="Gene3D" id="3.90.245.10">
    <property type="entry name" value="Ribonucleoside hydrolase-like"/>
    <property type="match status" value="1"/>
</dbReference>
<reference evidence="3" key="1">
    <citation type="submission" date="2021-06" db="EMBL/GenBank/DDBJ databases">
        <authorList>
            <person name="Kallberg Y."/>
            <person name="Tangrot J."/>
            <person name="Rosling A."/>
        </authorList>
    </citation>
    <scope>NUCLEOTIDE SEQUENCE</scope>
    <source>
        <strain evidence="3">FL966</strain>
    </source>
</reference>
<gene>
    <name evidence="3" type="ORF">CPELLU_LOCUS4960</name>
</gene>
<evidence type="ECO:0000259" key="2">
    <source>
        <dbReference type="Pfam" id="PF01156"/>
    </source>
</evidence>
<dbReference type="InterPro" id="IPR036452">
    <property type="entry name" value="Ribo_hydro-like"/>
</dbReference>
<sequence length="361" mass="39928">MFVGSSISNDKHQNPLPVIIDIDGDTDDFLAVLYALKSKELDVRGITYQGDGWSHTASAQNIVDIVDDIYPGKNLPVILGADYSLYELDKNPITPGCTHQKSVPEGAGGKRDTDLLYGINRQLRLSKRLWYDAIKGFNITRDFADLIDSTIQQTAKKPTIILTGPATNIAIFLRALPSYSAKIDKVFWMAGSLNVPGNLISVPDNTRAESNVYLDCTAAQELLASNLDITLMPLDFTNQTPLNPAFFNKLSKLKSFYSKFTYNLLFNIRATWHGGASAFYTGYYLWDPKVIAVVKNIGVAKIVSNRSLAVTCYGNPSYDGQFVVSNILTNSNFKVAIDAIVSDSIENSPFFQDFLNVINYD</sequence>
<name>A0A9N9B8Y8_9GLOM</name>
<dbReference type="Proteomes" id="UP000789759">
    <property type="component" value="Unassembled WGS sequence"/>
</dbReference>
<dbReference type="EMBL" id="CAJVQA010002706">
    <property type="protein sequence ID" value="CAG8555563.1"/>
    <property type="molecule type" value="Genomic_DNA"/>
</dbReference>
<dbReference type="InterPro" id="IPR001910">
    <property type="entry name" value="Inosine/uridine_hydrolase_dom"/>
</dbReference>
<evidence type="ECO:0000256" key="1">
    <source>
        <dbReference type="ARBA" id="ARBA00009176"/>
    </source>
</evidence>
<accession>A0A9N9B8Y8</accession>
<dbReference type="OrthoDB" id="5783963at2759"/>
<organism evidence="3 4">
    <name type="scientific">Cetraspora pellucida</name>
    <dbReference type="NCBI Taxonomy" id="1433469"/>
    <lineage>
        <taxon>Eukaryota</taxon>
        <taxon>Fungi</taxon>
        <taxon>Fungi incertae sedis</taxon>
        <taxon>Mucoromycota</taxon>
        <taxon>Glomeromycotina</taxon>
        <taxon>Glomeromycetes</taxon>
        <taxon>Diversisporales</taxon>
        <taxon>Gigasporaceae</taxon>
        <taxon>Cetraspora</taxon>
    </lineage>
</organism>
<keyword evidence="4" id="KW-1185">Reference proteome</keyword>
<comment type="similarity">
    <text evidence="1">Belongs to the IUNH family.</text>
</comment>
<dbReference type="AlphaFoldDB" id="A0A9N9B8Y8"/>
<dbReference type="SUPFAM" id="SSF53590">
    <property type="entry name" value="Nucleoside hydrolase"/>
    <property type="match status" value="1"/>
</dbReference>
<comment type="caution">
    <text evidence="3">The sequence shown here is derived from an EMBL/GenBank/DDBJ whole genome shotgun (WGS) entry which is preliminary data.</text>
</comment>
<dbReference type="PANTHER" id="PTHR46692">
    <property type="entry name" value="INOSINE-URIDINE PREFERRING NUCLEOSIDE HYDROLASE FAMILY PROTEIN"/>
    <property type="match status" value="1"/>
</dbReference>